<feature type="transmembrane region" description="Helical" evidence="1">
    <location>
        <begin position="65"/>
        <end position="86"/>
    </location>
</feature>
<keyword evidence="1" id="KW-0812">Transmembrane</keyword>
<evidence type="ECO:0000256" key="1">
    <source>
        <dbReference type="SAM" id="Phobius"/>
    </source>
</evidence>
<keyword evidence="1" id="KW-1133">Transmembrane helix</keyword>
<name>J7HV23_9FIRM</name>
<reference evidence="2" key="1">
    <citation type="submission" date="2012-06" db="EMBL/GenBank/DDBJ databases">
        <title>Identification of Dehalobacter Reductive Dehalogenases that Catalyze Dechlorination of Chloroform, 1,1,1-Trichloroethane and 1,1-Dichloroethane.</title>
        <authorList>
            <person name="Tang S."/>
            <person name="Edwards E.A."/>
        </authorList>
    </citation>
    <scope>NUCLEOTIDE SEQUENCE</scope>
</reference>
<gene>
    <name evidence="2" type="primary">cfrB</name>
</gene>
<keyword evidence="1" id="KW-0472">Membrane</keyword>
<accession>J7HV23</accession>
<dbReference type="EMBL" id="JX282334">
    <property type="protein sequence ID" value="AFQ20277.1"/>
    <property type="molecule type" value="Genomic_DNA"/>
</dbReference>
<feature type="transmembrane region" description="Helical" evidence="1">
    <location>
        <begin position="30"/>
        <end position="53"/>
    </location>
</feature>
<organism evidence="2">
    <name type="scientific">Dehalobacter sp. enrichment culture clone rdhB01</name>
    <dbReference type="NCBI Taxonomy" id="1225122"/>
    <lineage>
        <taxon>Bacteria</taxon>
        <taxon>Bacillati</taxon>
        <taxon>Bacillota</taxon>
        <taxon>Clostridia</taxon>
        <taxon>Eubacteriales</taxon>
        <taxon>Desulfitobacteriaceae</taxon>
        <taxon>Dehalobacter</taxon>
        <taxon>environmental samples</taxon>
    </lineage>
</organism>
<dbReference type="AlphaFoldDB" id="J7HV23"/>
<evidence type="ECO:0000313" key="2">
    <source>
        <dbReference type="EMBL" id="AFQ20277.1"/>
    </source>
</evidence>
<sequence>MALMTFVLGLLVASFGWGVNIWRKNTKFSITWLGWTGIALSFMVLLFTIAWSWSCLLEGTPQAAGVGFLIFGSIMVVIGAITRIVIIRGIPASKKDHIGGISQST</sequence>
<protein>
    <submittedName>
        <fullName evidence="2">Putative chloroform reductive dehalogenase membrane anchor protein</fullName>
    </submittedName>
</protein>
<proteinExistence type="predicted"/>
<feature type="transmembrane region" description="Helical" evidence="1">
    <location>
        <begin position="6"/>
        <end position="23"/>
    </location>
</feature>